<dbReference type="PANTHER" id="PTHR30231">
    <property type="entry name" value="DNA POLYMERASE III SUBUNIT EPSILON"/>
    <property type="match status" value="1"/>
</dbReference>
<evidence type="ECO:0000256" key="3">
    <source>
        <dbReference type="ARBA" id="ARBA00022839"/>
    </source>
</evidence>
<dbReference type="SMART" id="SM00479">
    <property type="entry name" value="EXOIII"/>
    <property type="match status" value="1"/>
</dbReference>
<dbReference type="RefSeq" id="WP_128783351.1">
    <property type="nucleotide sequence ID" value="NZ_RJLM01000002.1"/>
</dbReference>
<dbReference type="Proteomes" id="UP000287563">
    <property type="component" value="Unassembled WGS sequence"/>
</dbReference>
<keyword evidence="6" id="KW-1185">Reference proteome</keyword>
<dbReference type="InterPro" id="IPR012337">
    <property type="entry name" value="RNaseH-like_sf"/>
</dbReference>
<dbReference type="CDD" id="cd06127">
    <property type="entry name" value="DEDDh"/>
    <property type="match status" value="1"/>
</dbReference>
<reference evidence="5 6" key="1">
    <citation type="submission" date="2018-11" db="EMBL/GenBank/DDBJ databases">
        <title>Photobacterium sp. BEI247 sp. nov., a marine bacterium isolated from Yongle Blue Hole in the South China Sea.</title>
        <authorList>
            <person name="Wang X."/>
        </authorList>
    </citation>
    <scope>NUCLEOTIDE SEQUENCE [LARGE SCALE GENOMIC DNA]</scope>
    <source>
        <strain evidence="6">BEI247</strain>
    </source>
</reference>
<evidence type="ECO:0000256" key="2">
    <source>
        <dbReference type="ARBA" id="ARBA00022801"/>
    </source>
</evidence>
<dbReference type="GO" id="GO:0003676">
    <property type="term" value="F:nucleic acid binding"/>
    <property type="evidence" value="ECO:0007669"/>
    <property type="project" value="InterPro"/>
</dbReference>
<dbReference type="GO" id="GO:0006259">
    <property type="term" value="P:DNA metabolic process"/>
    <property type="evidence" value="ECO:0007669"/>
    <property type="project" value="UniProtKB-ARBA"/>
</dbReference>
<evidence type="ECO:0000313" key="5">
    <source>
        <dbReference type="EMBL" id="RWX56265.1"/>
    </source>
</evidence>
<dbReference type="PANTHER" id="PTHR30231:SF4">
    <property type="entry name" value="PROTEIN NEN2"/>
    <property type="match status" value="1"/>
</dbReference>
<accession>A0A3S3RII0</accession>
<keyword evidence="3" id="KW-0269">Exonuclease</keyword>
<keyword evidence="2" id="KW-0378">Hydrolase</keyword>
<organism evidence="5 6">
    <name type="scientific">Photobacterium chitinilyticum</name>
    <dbReference type="NCBI Taxonomy" id="2485123"/>
    <lineage>
        <taxon>Bacteria</taxon>
        <taxon>Pseudomonadati</taxon>
        <taxon>Pseudomonadota</taxon>
        <taxon>Gammaproteobacteria</taxon>
        <taxon>Vibrionales</taxon>
        <taxon>Vibrionaceae</taxon>
        <taxon>Photobacterium</taxon>
    </lineage>
</organism>
<protein>
    <submittedName>
        <fullName evidence="5">DNA polymerase III subunit epsilon</fullName>
    </submittedName>
</protein>
<evidence type="ECO:0000259" key="4">
    <source>
        <dbReference type="SMART" id="SM00479"/>
    </source>
</evidence>
<evidence type="ECO:0000313" key="6">
    <source>
        <dbReference type="Proteomes" id="UP000287563"/>
    </source>
</evidence>
<dbReference type="Gene3D" id="3.30.420.10">
    <property type="entry name" value="Ribonuclease H-like superfamily/Ribonuclease H"/>
    <property type="match status" value="1"/>
</dbReference>
<proteinExistence type="predicted"/>
<dbReference type="AlphaFoldDB" id="A0A3S3RII0"/>
<evidence type="ECO:0000256" key="1">
    <source>
        <dbReference type="ARBA" id="ARBA00022722"/>
    </source>
</evidence>
<dbReference type="GO" id="GO:0005829">
    <property type="term" value="C:cytosol"/>
    <property type="evidence" value="ECO:0007669"/>
    <property type="project" value="TreeGrafter"/>
</dbReference>
<dbReference type="EMBL" id="RJLM01000002">
    <property type="protein sequence ID" value="RWX56265.1"/>
    <property type="molecule type" value="Genomic_DNA"/>
</dbReference>
<gene>
    <name evidence="5" type="ORF">EDI28_08275</name>
</gene>
<sequence length="241" mass="27088">MIERLFRFRHPLVQLEKHRLTRVARGFIPEELAPLYQRVVPDPETAIDQLEFLVVDFETSGLDPERDTILSIGMVEIRQQTLSLSSASHFYVAKPQQVKPDTAVINHITPETLAAGVSLEQSIHDLLERMPGKILVAHGAAIERDFLRRALAVDRSADLPVVWLDTLMLERSLATNRGKEGKDYRLCQIRQEKGLPGYLAHNALADSVATGELFLVLLKEIFAGLPPTLGPLYYRSLYGRA</sequence>
<comment type="caution">
    <text evidence="5">The sequence shown here is derived from an EMBL/GenBank/DDBJ whole genome shotgun (WGS) entry which is preliminary data.</text>
</comment>
<dbReference type="GO" id="GO:0008408">
    <property type="term" value="F:3'-5' exonuclease activity"/>
    <property type="evidence" value="ECO:0007669"/>
    <property type="project" value="TreeGrafter"/>
</dbReference>
<keyword evidence="1" id="KW-0540">Nuclease</keyword>
<dbReference type="Pfam" id="PF00929">
    <property type="entry name" value="RNase_T"/>
    <property type="match status" value="1"/>
</dbReference>
<dbReference type="OrthoDB" id="5497329at2"/>
<dbReference type="InterPro" id="IPR036397">
    <property type="entry name" value="RNaseH_sf"/>
</dbReference>
<dbReference type="SUPFAM" id="SSF53098">
    <property type="entry name" value="Ribonuclease H-like"/>
    <property type="match status" value="1"/>
</dbReference>
<name>A0A3S3RII0_9GAMM</name>
<feature type="domain" description="Exonuclease" evidence="4">
    <location>
        <begin position="51"/>
        <end position="223"/>
    </location>
</feature>
<dbReference type="InterPro" id="IPR013520">
    <property type="entry name" value="Ribonucl_H"/>
</dbReference>